<protein>
    <submittedName>
        <fullName evidence="2">CPBP family intramembrane metalloprotease</fullName>
    </submittedName>
</protein>
<accession>A0A412YZG1</accession>
<dbReference type="AlphaFoldDB" id="A0A412YZG1"/>
<reference evidence="2 3" key="1">
    <citation type="submission" date="2018-08" db="EMBL/GenBank/DDBJ databases">
        <title>A genome reference for cultivated species of the human gut microbiota.</title>
        <authorList>
            <person name="Zou Y."/>
            <person name="Xue W."/>
            <person name="Luo G."/>
        </authorList>
    </citation>
    <scope>NUCLEOTIDE SEQUENCE [LARGE SCALE GENOMIC DNA]</scope>
    <source>
        <strain evidence="2 3">AF14-18</strain>
    </source>
</reference>
<dbReference type="EMBL" id="QRZM01000011">
    <property type="protein sequence ID" value="RGV73030.1"/>
    <property type="molecule type" value="Genomic_DNA"/>
</dbReference>
<dbReference type="PANTHER" id="PTHR39430:SF1">
    <property type="entry name" value="PROTEASE"/>
    <property type="match status" value="1"/>
</dbReference>
<gene>
    <name evidence="2" type="ORF">DWW02_21695</name>
</gene>
<name>A0A412YZG1_9FIRM</name>
<evidence type="ECO:0000259" key="1">
    <source>
        <dbReference type="Pfam" id="PF02517"/>
    </source>
</evidence>
<dbReference type="GO" id="GO:0080120">
    <property type="term" value="P:CAAX-box protein maturation"/>
    <property type="evidence" value="ECO:0007669"/>
    <property type="project" value="UniProtKB-ARBA"/>
</dbReference>
<sequence>MHSWNNSIFKTIFKNKNGFLRSGWTILIVMLLYYALLYFASFLVLTALIVILTATGDLNRAADYFSPLANWVNDACLPVAMLILTDVMMIIIPIIAWKCFIKRPLSEMGLHPFKSTKKECGAGMILGMVNCTLVFLLVVWFGGGKVASWQPRITALTLTWLFAFILVAYAEELLNRGFIMAVLRRCRNHVFVLIFLPSVIFGAIHLGNPSVTLLSVFNIIIVGILFSYMFIKSGNIWMCIGYHFTWNVFQGIIYGMPVSGLSIPGIITTHFTRDNILNGGGFGIEGGILTTLVTLLSFLFVRYYYRNSTYDFMNNMD</sequence>
<comment type="caution">
    <text evidence="2">The sequence shown here is derived from an EMBL/GenBank/DDBJ whole genome shotgun (WGS) entry which is preliminary data.</text>
</comment>
<dbReference type="Pfam" id="PF02517">
    <property type="entry name" value="Rce1-like"/>
    <property type="match status" value="1"/>
</dbReference>
<dbReference type="GO" id="GO:0004175">
    <property type="term" value="F:endopeptidase activity"/>
    <property type="evidence" value="ECO:0007669"/>
    <property type="project" value="UniProtKB-ARBA"/>
</dbReference>
<dbReference type="RefSeq" id="WP_002567211.1">
    <property type="nucleotide sequence ID" value="NZ_CABKUK010000007.1"/>
</dbReference>
<dbReference type="Proteomes" id="UP000284543">
    <property type="component" value="Unassembled WGS sequence"/>
</dbReference>
<dbReference type="GO" id="GO:0008237">
    <property type="term" value="F:metallopeptidase activity"/>
    <property type="evidence" value="ECO:0007669"/>
    <property type="project" value="UniProtKB-KW"/>
</dbReference>
<evidence type="ECO:0000313" key="2">
    <source>
        <dbReference type="EMBL" id="RGV73030.1"/>
    </source>
</evidence>
<keyword evidence="2" id="KW-0645">Protease</keyword>
<dbReference type="KEGG" id="cbol:CGC65_12470"/>
<keyword evidence="2" id="KW-0378">Hydrolase</keyword>
<dbReference type="PANTHER" id="PTHR39430">
    <property type="entry name" value="MEMBRANE-ASSOCIATED PROTEASE-RELATED"/>
    <property type="match status" value="1"/>
</dbReference>
<dbReference type="InterPro" id="IPR003675">
    <property type="entry name" value="Rce1/LyrA-like_dom"/>
</dbReference>
<dbReference type="GO" id="GO:0006508">
    <property type="term" value="P:proteolysis"/>
    <property type="evidence" value="ECO:0007669"/>
    <property type="project" value="UniProtKB-KW"/>
</dbReference>
<organism evidence="2 3">
    <name type="scientific">Enterocloster bolteae</name>
    <dbReference type="NCBI Taxonomy" id="208479"/>
    <lineage>
        <taxon>Bacteria</taxon>
        <taxon>Bacillati</taxon>
        <taxon>Bacillota</taxon>
        <taxon>Clostridia</taxon>
        <taxon>Lachnospirales</taxon>
        <taxon>Lachnospiraceae</taxon>
        <taxon>Enterocloster</taxon>
    </lineage>
</organism>
<feature type="domain" description="CAAX prenyl protease 2/Lysostaphin resistance protein A-like" evidence="1">
    <location>
        <begin position="156"/>
        <end position="249"/>
    </location>
</feature>
<proteinExistence type="predicted"/>
<evidence type="ECO:0000313" key="3">
    <source>
        <dbReference type="Proteomes" id="UP000284543"/>
    </source>
</evidence>
<keyword evidence="2" id="KW-0482">Metalloprotease</keyword>